<dbReference type="GO" id="GO:0030245">
    <property type="term" value="P:cellulose catabolic process"/>
    <property type="evidence" value="ECO:0007669"/>
    <property type="project" value="UniProtKB-UniPathway"/>
</dbReference>
<dbReference type="InterPro" id="IPR050288">
    <property type="entry name" value="Cellulose_deg_GH3"/>
</dbReference>
<dbReference type="Pfam" id="PF14310">
    <property type="entry name" value="Fn3-like"/>
    <property type="match status" value="1"/>
</dbReference>
<feature type="domain" description="Fibronectin type III-like" evidence="14">
    <location>
        <begin position="774"/>
        <end position="845"/>
    </location>
</feature>
<dbReference type="SMART" id="SM01217">
    <property type="entry name" value="Fn3_like"/>
    <property type="match status" value="1"/>
</dbReference>
<gene>
    <name evidence="15" type="ORF">TRICI_000801</name>
</gene>
<evidence type="ECO:0000256" key="4">
    <source>
        <dbReference type="ARBA" id="ARBA00012744"/>
    </source>
</evidence>
<evidence type="ECO:0000313" key="16">
    <source>
        <dbReference type="Proteomes" id="UP000761534"/>
    </source>
</evidence>
<comment type="catalytic activity">
    <reaction evidence="1 11">
        <text>Hydrolysis of terminal, non-reducing beta-D-glucosyl residues with release of beta-D-glucose.</text>
        <dbReference type="EC" id="3.2.1.21"/>
    </reaction>
</comment>
<dbReference type="AlphaFoldDB" id="A0A642VB69"/>
<comment type="caution">
    <text evidence="15">The sequence shown here is derived from an EMBL/GenBank/DDBJ whole genome shotgun (WGS) entry which is preliminary data.</text>
</comment>
<keyword evidence="9 11" id="KW-0326">Glycosidase</keyword>
<keyword evidence="8 11" id="KW-0119">Carbohydrate metabolism</keyword>
<keyword evidence="6" id="KW-0136">Cellulose degradation</keyword>
<dbReference type="GO" id="GO:0008422">
    <property type="term" value="F:beta-glucosidase activity"/>
    <property type="evidence" value="ECO:0007669"/>
    <property type="project" value="UniProtKB-EC"/>
</dbReference>
<dbReference type="SUPFAM" id="SSF51445">
    <property type="entry name" value="(Trans)glycosidases"/>
    <property type="match status" value="1"/>
</dbReference>
<dbReference type="OrthoDB" id="416222at2759"/>
<keyword evidence="5 11" id="KW-0378">Hydrolase</keyword>
<dbReference type="InterPro" id="IPR036881">
    <property type="entry name" value="Glyco_hydro_3_C_sf"/>
</dbReference>
<dbReference type="VEuPathDB" id="FungiDB:TRICI_000801"/>
<dbReference type="SUPFAM" id="SSF52279">
    <property type="entry name" value="Beta-D-glucan exohydrolase, C-terminal domain"/>
    <property type="match status" value="1"/>
</dbReference>
<dbReference type="Pfam" id="PF00933">
    <property type="entry name" value="Glyco_hydro_3"/>
    <property type="match status" value="1"/>
</dbReference>
<evidence type="ECO:0000256" key="1">
    <source>
        <dbReference type="ARBA" id="ARBA00000448"/>
    </source>
</evidence>
<comment type="pathway">
    <text evidence="2 11">Glycan metabolism; cellulose degradation.</text>
</comment>
<evidence type="ECO:0000256" key="5">
    <source>
        <dbReference type="ARBA" id="ARBA00022801"/>
    </source>
</evidence>
<evidence type="ECO:0000313" key="15">
    <source>
        <dbReference type="EMBL" id="KAA8917053.1"/>
    </source>
</evidence>
<evidence type="ECO:0000256" key="12">
    <source>
        <dbReference type="SAM" id="MobiDB-lite"/>
    </source>
</evidence>
<dbReference type="Gene3D" id="3.40.50.1700">
    <property type="entry name" value="Glycoside hydrolase family 3 C-terminal domain"/>
    <property type="match status" value="1"/>
</dbReference>
<feature type="signal peptide" evidence="13">
    <location>
        <begin position="1"/>
        <end position="18"/>
    </location>
</feature>
<dbReference type="InterPro" id="IPR001764">
    <property type="entry name" value="Glyco_hydro_3_N"/>
</dbReference>
<reference evidence="15" key="1">
    <citation type="journal article" date="2019" name="G3 (Bethesda)">
        <title>Genome Assemblies of Two Rare Opportunistic Yeast Pathogens: Diutina rugosa (syn. Candida rugosa) and Trichomonascus ciferrii (syn. Candida ciferrii).</title>
        <authorList>
            <person name="Mixao V."/>
            <person name="Saus E."/>
            <person name="Hansen A.P."/>
            <person name="Lass-Florl C."/>
            <person name="Gabaldon T."/>
        </authorList>
    </citation>
    <scope>NUCLEOTIDE SEQUENCE</scope>
    <source>
        <strain evidence="15">CBS 4856</strain>
    </source>
</reference>
<accession>A0A642VB69</accession>
<dbReference type="FunFam" id="3.20.20.300:FF:000002">
    <property type="entry name" value="Probable beta-glucosidase"/>
    <property type="match status" value="1"/>
</dbReference>
<keyword evidence="10 11" id="KW-0624">Polysaccharide degradation</keyword>
<feature type="chain" id="PRO_5024814378" description="beta-glucosidase" evidence="13">
    <location>
        <begin position="19"/>
        <end position="856"/>
    </location>
</feature>
<keyword evidence="13" id="KW-0732">Signal</keyword>
<dbReference type="PANTHER" id="PTHR42715:SF2">
    <property type="entry name" value="BETA-GLUCOSIDASE F-RELATED"/>
    <property type="match status" value="1"/>
</dbReference>
<dbReference type="InterPro" id="IPR026891">
    <property type="entry name" value="Fn3-like"/>
</dbReference>
<evidence type="ECO:0000256" key="9">
    <source>
        <dbReference type="ARBA" id="ARBA00023295"/>
    </source>
</evidence>
<feature type="region of interest" description="Disordered" evidence="12">
    <location>
        <begin position="720"/>
        <end position="746"/>
    </location>
</feature>
<protein>
    <recommendedName>
        <fullName evidence="4 11">beta-glucosidase</fullName>
        <ecNumber evidence="4 11">3.2.1.21</ecNumber>
    </recommendedName>
</protein>
<evidence type="ECO:0000256" key="2">
    <source>
        <dbReference type="ARBA" id="ARBA00004987"/>
    </source>
</evidence>
<comment type="similarity">
    <text evidence="3 11">Belongs to the glycosyl hydrolase 3 family.</text>
</comment>
<dbReference type="UniPathway" id="UPA00696"/>
<dbReference type="InterPro" id="IPR019800">
    <property type="entry name" value="Glyco_hydro_3_AS"/>
</dbReference>
<dbReference type="InterPro" id="IPR013783">
    <property type="entry name" value="Ig-like_fold"/>
</dbReference>
<dbReference type="EMBL" id="SWFS01000068">
    <property type="protein sequence ID" value="KAA8917053.1"/>
    <property type="molecule type" value="Genomic_DNA"/>
</dbReference>
<organism evidence="15 16">
    <name type="scientific">Trichomonascus ciferrii</name>
    <dbReference type="NCBI Taxonomy" id="44093"/>
    <lineage>
        <taxon>Eukaryota</taxon>
        <taxon>Fungi</taxon>
        <taxon>Dikarya</taxon>
        <taxon>Ascomycota</taxon>
        <taxon>Saccharomycotina</taxon>
        <taxon>Dipodascomycetes</taxon>
        <taxon>Dipodascales</taxon>
        <taxon>Trichomonascaceae</taxon>
        <taxon>Trichomonascus</taxon>
        <taxon>Trichomonascus ciferrii complex</taxon>
    </lineage>
</organism>
<dbReference type="Proteomes" id="UP000761534">
    <property type="component" value="Unassembled WGS sequence"/>
</dbReference>
<keyword evidence="16" id="KW-1185">Reference proteome</keyword>
<evidence type="ECO:0000256" key="8">
    <source>
        <dbReference type="ARBA" id="ARBA00023277"/>
    </source>
</evidence>
<dbReference type="PRINTS" id="PR00133">
    <property type="entry name" value="GLHYDRLASE3"/>
</dbReference>
<sequence length="856" mass="94184">MILSNVFLFLLLALTVSAKEKGLPSSPGHYPSPQGGRSTTDAAWEAAYLKARDFLGNLTLIEKLNLTSGISKFGVCVGNTRDLPDKNMWGICLQDGPVGVRATDYNSAFPAGITAAATFNRQLIYERGRAIGSEFRGKGVDVALGPAIGPIGLKVLGGRLWEAMGSDPYLQGVAGAETVKGMQDAGVMANAKHFLVNEQETNRFTISSNLGDRALHEIYAWPFADVVHAGVGSIMCSYNLLNNSYGCENSYLLNHVLKDELGFQGFVVSDWWATHSGVNAITSGLDMDMPGTVADGKEGQSFFGSNFTISVLNGTIPMERLDDMVTRIMAAFYMVNLDQVREERGPPNFSQNTPNDTDYLFPLVGMGPLITVNTHVDVRTDQSYDVAYQTAAEAIVLLKNKNNTLPINGKRKVKKLSIFGRAAFPNRFGPDCDSRANVGCQPEQQLGASAMGFGSGSATLPYFITPFEALSQRARSERTVVDYGYDLETTDPTFSYMAQTSDVNVIFAMSYAGEGKDRENFTLWYNVDDTIESACKLNRNNIVVVTSPGPVDMERWIDNPNVTAVLFTTPSGQDSGQALTDIMYGDQDPSGRLPFTIAKHARDYVPISTGKASSENGKQQDDEPGKRDLLLDYRYFDQKNITPRYEFGFGLSYSKFSFSGLNIETVKAPDEHLPPPPGWKEPYSSNNVSINATDALFPGTGIDRIPYFVYPYINSTSQTTKNMKPYPFPDEYTTKQKSKPSLAGGASGGNPVLWEVAYRVNATLTNTGDRIARHVAQLYVGYPDSERFPSPPKQLRGFDKIELRPNETRPVRFDLLVRDLSVWDSVTSSWIVQRGEYQIYVGSSSRNLELHSEIHI</sequence>
<evidence type="ECO:0000256" key="3">
    <source>
        <dbReference type="ARBA" id="ARBA00005336"/>
    </source>
</evidence>
<dbReference type="PANTHER" id="PTHR42715">
    <property type="entry name" value="BETA-GLUCOSIDASE"/>
    <property type="match status" value="1"/>
</dbReference>
<keyword evidence="7" id="KW-0325">Glycoprotein</keyword>
<evidence type="ECO:0000256" key="11">
    <source>
        <dbReference type="RuleBase" id="RU361161"/>
    </source>
</evidence>
<dbReference type="Pfam" id="PF01915">
    <property type="entry name" value="Glyco_hydro_3_C"/>
    <property type="match status" value="1"/>
</dbReference>
<evidence type="ECO:0000256" key="6">
    <source>
        <dbReference type="ARBA" id="ARBA00023001"/>
    </source>
</evidence>
<evidence type="ECO:0000256" key="10">
    <source>
        <dbReference type="ARBA" id="ARBA00023326"/>
    </source>
</evidence>
<name>A0A642VB69_9ASCO</name>
<evidence type="ECO:0000256" key="7">
    <source>
        <dbReference type="ARBA" id="ARBA00023180"/>
    </source>
</evidence>
<dbReference type="InterPro" id="IPR002772">
    <property type="entry name" value="Glyco_hydro_3_C"/>
</dbReference>
<dbReference type="InterPro" id="IPR036962">
    <property type="entry name" value="Glyco_hydro_3_N_sf"/>
</dbReference>
<dbReference type="InterPro" id="IPR017853">
    <property type="entry name" value="GH"/>
</dbReference>
<proteinExistence type="inferred from homology"/>
<dbReference type="EC" id="3.2.1.21" evidence="4 11"/>
<dbReference type="PROSITE" id="PS00775">
    <property type="entry name" value="GLYCOSYL_HYDROL_F3"/>
    <property type="match status" value="1"/>
</dbReference>
<dbReference type="Gene3D" id="3.20.20.300">
    <property type="entry name" value="Glycoside hydrolase, family 3, N-terminal domain"/>
    <property type="match status" value="1"/>
</dbReference>
<dbReference type="Gene3D" id="2.60.40.10">
    <property type="entry name" value="Immunoglobulins"/>
    <property type="match status" value="1"/>
</dbReference>
<evidence type="ECO:0000256" key="13">
    <source>
        <dbReference type="SAM" id="SignalP"/>
    </source>
</evidence>
<evidence type="ECO:0000259" key="14">
    <source>
        <dbReference type="SMART" id="SM01217"/>
    </source>
</evidence>